<comment type="subcellular location">
    <subcellularLocation>
        <location evidence="1 7">Cytoplasm</location>
    </subcellularLocation>
</comment>
<dbReference type="Gene3D" id="3.30.720.10">
    <property type="entry name" value="Signal recognition particle alu RNA binding heterodimer, srp9/1"/>
    <property type="match status" value="1"/>
</dbReference>
<proteinExistence type="inferred from homology"/>
<keyword evidence="4 7" id="KW-0694">RNA-binding</keyword>
<dbReference type="Proteomes" id="UP000250266">
    <property type="component" value="Unassembled WGS sequence"/>
</dbReference>
<dbReference type="EMBL" id="KV744878">
    <property type="protein sequence ID" value="OCK82783.1"/>
    <property type="molecule type" value="Genomic_DNA"/>
</dbReference>
<gene>
    <name evidence="9" type="ORF">K432DRAFT_380103</name>
</gene>
<evidence type="ECO:0000313" key="9">
    <source>
        <dbReference type="EMBL" id="OCK82783.1"/>
    </source>
</evidence>
<organism evidence="9 10">
    <name type="scientific">Lepidopterella palustris CBS 459.81</name>
    <dbReference type="NCBI Taxonomy" id="1314670"/>
    <lineage>
        <taxon>Eukaryota</taxon>
        <taxon>Fungi</taxon>
        <taxon>Dikarya</taxon>
        <taxon>Ascomycota</taxon>
        <taxon>Pezizomycotina</taxon>
        <taxon>Dothideomycetes</taxon>
        <taxon>Pleosporomycetidae</taxon>
        <taxon>Mytilinidiales</taxon>
        <taxon>Argynnaceae</taxon>
        <taxon>Lepidopterella</taxon>
    </lineage>
</organism>
<keyword evidence="5 7" id="KW-0733">Signal recognition particle</keyword>
<dbReference type="GO" id="GO:0006614">
    <property type="term" value="P:SRP-dependent cotranslational protein targeting to membrane"/>
    <property type="evidence" value="ECO:0007669"/>
    <property type="project" value="UniProtKB-UniRule"/>
</dbReference>
<dbReference type="SUPFAM" id="SSF54762">
    <property type="entry name" value="Signal recognition particle alu RNA binding heterodimer, SRP9/14"/>
    <property type="match status" value="1"/>
</dbReference>
<comment type="subunit">
    <text evidence="7">Component of a fungal signal recognition particle (SRP) complex that consists of a 7SL RNA molecule (scR1) and at least six protein subunits: SRP72, SRP68, SRP54, SEC65, SRP21 and SRP14.</text>
</comment>
<dbReference type="GO" id="GO:0005786">
    <property type="term" value="C:signal recognition particle, endoplasmic reticulum targeting"/>
    <property type="evidence" value="ECO:0007669"/>
    <property type="project" value="UniProtKB-UniRule"/>
</dbReference>
<dbReference type="AlphaFoldDB" id="A0A8E2EFW0"/>
<dbReference type="GO" id="GO:0030942">
    <property type="term" value="F:endoplasmic reticulum signal peptide binding"/>
    <property type="evidence" value="ECO:0007669"/>
    <property type="project" value="UniProtKB-UniRule"/>
</dbReference>
<feature type="compositionally biased region" description="Basic residues" evidence="8">
    <location>
        <begin position="119"/>
        <end position="139"/>
    </location>
</feature>
<evidence type="ECO:0000256" key="4">
    <source>
        <dbReference type="ARBA" id="ARBA00022884"/>
    </source>
</evidence>
<dbReference type="InterPro" id="IPR003210">
    <property type="entry name" value="Signal_recog_particle_SRP14"/>
</dbReference>
<keyword evidence="10" id="KW-1185">Reference proteome</keyword>
<evidence type="ECO:0000313" key="10">
    <source>
        <dbReference type="Proteomes" id="UP000250266"/>
    </source>
</evidence>
<comment type="similarity">
    <text evidence="2 7">Belongs to the SRP14 family.</text>
</comment>
<keyword evidence="3 7" id="KW-0963">Cytoplasm</keyword>
<evidence type="ECO:0000256" key="7">
    <source>
        <dbReference type="RuleBase" id="RU368100"/>
    </source>
</evidence>
<evidence type="ECO:0000256" key="6">
    <source>
        <dbReference type="ARBA" id="ARBA00023274"/>
    </source>
</evidence>
<accession>A0A8E2EFW0</accession>
<comment type="function">
    <text evidence="7">Component of the signal recognition particle (SRP) complex, a ribonucleoprotein complex that mediates the cotranslational targeting of secretory and membrane proteins to the endoplasmic reticulum (ER).</text>
</comment>
<evidence type="ECO:0000256" key="8">
    <source>
        <dbReference type="SAM" id="MobiDB-lite"/>
    </source>
</evidence>
<name>A0A8E2EFW0_9PEZI</name>
<dbReference type="OrthoDB" id="19209at2759"/>
<evidence type="ECO:0000256" key="2">
    <source>
        <dbReference type="ARBA" id="ARBA00010349"/>
    </source>
</evidence>
<dbReference type="Pfam" id="PF02290">
    <property type="entry name" value="SRP14"/>
    <property type="match status" value="1"/>
</dbReference>
<dbReference type="InterPro" id="IPR009018">
    <property type="entry name" value="Signal_recog_particle_SRP9/14"/>
</dbReference>
<evidence type="ECO:0000256" key="3">
    <source>
        <dbReference type="ARBA" id="ARBA00022490"/>
    </source>
</evidence>
<sequence>MAREHLSNDEFFTNLSGLLEANRKKGHGSVFLTQKRLNFSLDFSTPVLTKVADDPLWDTHPENPLPLIVRASNSKSTKRDGSDRKAEAKVKFSTVVQPDAIDRFFARYAEVCKAGMSAMKKRDRTKKKKDKRKKVKAGV</sequence>
<evidence type="ECO:0000256" key="1">
    <source>
        <dbReference type="ARBA" id="ARBA00004496"/>
    </source>
</evidence>
<feature type="region of interest" description="Disordered" evidence="8">
    <location>
        <begin position="117"/>
        <end position="139"/>
    </location>
</feature>
<dbReference type="PANTHER" id="PTHR12013">
    <property type="entry name" value="SIGNAL RECOGNITION PARTICLE 14 KD PROTEIN"/>
    <property type="match status" value="1"/>
</dbReference>
<evidence type="ECO:0000256" key="5">
    <source>
        <dbReference type="ARBA" id="ARBA00023135"/>
    </source>
</evidence>
<reference evidence="9 10" key="1">
    <citation type="journal article" date="2016" name="Nat. Commun.">
        <title>Ectomycorrhizal ecology is imprinted in the genome of the dominant symbiotic fungus Cenococcum geophilum.</title>
        <authorList>
            <consortium name="DOE Joint Genome Institute"/>
            <person name="Peter M."/>
            <person name="Kohler A."/>
            <person name="Ohm R.A."/>
            <person name="Kuo A."/>
            <person name="Krutzmann J."/>
            <person name="Morin E."/>
            <person name="Arend M."/>
            <person name="Barry K.W."/>
            <person name="Binder M."/>
            <person name="Choi C."/>
            <person name="Clum A."/>
            <person name="Copeland A."/>
            <person name="Grisel N."/>
            <person name="Haridas S."/>
            <person name="Kipfer T."/>
            <person name="LaButti K."/>
            <person name="Lindquist E."/>
            <person name="Lipzen A."/>
            <person name="Maire R."/>
            <person name="Meier B."/>
            <person name="Mihaltcheva S."/>
            <person name="Molinier V."/>
            <person name="Murat C."/>
            <person name="Poggeler S."/>
            <person name="Quandt C.A."/>
            <person name="Sperisen C."/>
            <person name="Tritt A."/>
            <person name="Tisserant E."/>
            <person name="Crous P.W."/>
            <person name="Henrissat B."/>
            <person name="Nehls U."/>
            <person name="Egli S."/>
            <person name="Spatafora J.W."/>
            <person name="Grigoriev I.V."/>
            <person name="Martin F.M."/>
        </authorList>
    </citation>
    <scope>NUCLEOTIDE SEQUENCE [LARGE SCALE GENOMIC DNA]</scope>
    <source>
        <strain evidence="9 10">CBS 459.81</strain>
    </source>
</reference>
<dbReference type="GO" id="GO:0008312">
    <property type="term" value="F:7S RNA binding"/>
    <property type="evidence" value="ECO:0007669"/>
    <property type="project" value="UniProtKB-UniRule"/>
</dbReference>
<keyword evidence="6 7" id="KW-0687">Ribonucleoprotein</keyword>
<protein>
    <recommendedName>
        <fullName evidence="7">Signal recognition particle subunit SRP14</fullName>
    </recommendedName>
    <alternativeName>
        <fullName evidence="7">Signal recognition particle 14 kDa protein</fullName>
    </alternativeName>
</protein>